<name>A0A6J4T5K2_9SPHN</name>
<accession>A0A6J4T5K2</accession>
<evidence type="ECO:0000313" key="1">
    <source>
        <dbReference type="EMBL" id="CAA9514137.1"/>
    </source>
</evidence>
<proteinExistence type="predicted"/>
<reference evidence="1" key="1">
    <citation type="submission" date="2020-02" db="EMBL/GenBank/DDBJ databases">
        <authorList>
            <person name="Meier V. D."/>
        </authorList>
    </citation>
    <scope>NUCLEOTIDE SEQUENCE</scope>
    <source>
        <strain evidence="1">AVDCRST_MAG44</strain>
    </source>
</reference>
<organism evidence="1">
    <name type="scientific">uncultured Sphingomonas sp</name>
    <dbReference type="NCBI Taxonomy" id="158754"/>
    <lineage>
        <taxon>Bacteria</taxon>
        <taxon>Pseudomonadati</taxon>
        <taxon>Pseudomonadota</taxon>
        <taxon>Alphaproteobacteria</taxon>
        <taxon>Sphingomonadales</taxon>
        <taxon>Sphingomonadaceae</taxon>
        <taxon>Sphingomonas</taxon>
        <taxon>environmental samples</taxon>
    </lineage>
</organism>
<gene>
    <name evidence="1" type="ORF">AVDCRST_MAG44-1585</name>
</gene>
<dbReference type="GO" id="GO:0005886">
    <property type="term" value="C:plasma membrane"/>
    <property type="evidence" value="ECO:0007669"/>
    <property type="project" value="TreeGrafter"/>
</dbReference>
<dbReference type="PANTHER" id="PTHR38442:SF1">
    <property type="entry name" value="INNER MEMBRANE PROTEIN"/>
    <property type="match status" value="1"/>
</dbReference>
<dbReference type="InterPro" id="IPR007383">
    <property type="entry name" value="DUF445"/>
</dbReference>
<dbReference type="Pfam" id="PF04286">
    <property type="entry name" value="DUF445"/>
    <property type="match status" value="1"/>
</dbReference>
<dbReference type="AlphaFoldDB" id="A0A6J4T5K2"/>
<dbReference type="PANTHER" id="PTHR38442">
    <property type="entry name" value="INNER MEMBRANE PROTEIN-RELATED"/>
    <property type="match status" value="1"/>
</dbReference>
<sequence length="45" mass="5066">MADWFAVTALFRHPLGLPIPHTAIIPRNKDRIGETLANFLRANLP</sequence>
<feature type="non-terminal residue" evidence="1">
    <location>
        <position position="45"/>
    </location>
</feature>
<dbReference type="EMBL" id="CADCVY010000104">
    <property type="protein sequence ID" value="CAA9514137.1"/>
    <property type="molecule type" value="Genomic_DNA"/>
</dbReference>
<protein>
    <submittedName>
        <fullName evidence="1">Uncharacterized inner membrane protein YjiN</fullName>
    </submittedName>
</protein>